<gene>
    <name evidence="8" type="ORF">COW80_04555</name>
</gene>
<dbReference type="InterPro" id="IPR000620">
    <property type="entry name" value="EamA_dom"/>
</dbReference>
<evidence type="ECO:0000256" key="4">
    <source>
        <dbReference type="ARBA" id="ARBA00022989"/>
    </source>
</evidence>
<keyword evidence="2" id="KW-1003">Cell membrane</keyword>
<reference evidence="8 9" key="1">
    <citation type="submission" date="2017-09" db="EMBL/GenBank/DDBJ databases">
        <title>Depth-based differentiation of microbial function through sediment-hosted aquifers and enrichment of novel symbionts in the deep terrestrial subsurface.</title>
        <authorList>
            <person name="Probst A.J."/>
            <person name="Ladd B."/>
            <person name="Jarett J.K."/>
            <person name="Geller-Mcgrath D.E."/>
            <person name="Sieber C.M."/>
            <person name="Emerson J.B."/>
            <person name="Anantharaman K."/>
            <person name="Thomas B.C."/>
            <person name="Malmstrom R."/>
            <person name="Stieglmeier M."/>
            <person name="Klingl A."/>
            <person name="Woyke T."/>
            <person name="Ryan C.M."/>
            <person name="Banfield J.F."/>
        </authorList>
    </citation>
    <scope>NUCLEOTIDE SEQUENCE [LARGE SCALE GENOMIC DNA]</scope>
    <source>
        <strain evidence="8">CG22_combo_CG10-13_8_21_14_all_01_47_9</strain>
    </source>
</reference>
<dbReference type="PANTHER" id="PTHR32322:SF18">
    <property type="entry name" value="S-ADENOSYLMETHIONINE_S-ADENOSYLHOMOCYSTEINE TRANSPORTER"/>
    <property type="match status" value="1"/>
</dbReference>
<dbReference type="InterPro" id="IPR050638">
    <property type="entry name" value="AA-Vitamin_Transporters"/>
</dbReference>
<evidence type="ECO:0000256" key="3">
    <source>
        <dbReference type="ARBA" id="ARBA00022692"/>
    </source>
</evidence>
<feature type="transmembrane region" description="Helical" evidence="6">
    <location>
        <begin position="109"/>
        <end position="127"/>
    </location>
</feature>
<dbReference type="Pfam" id="PF00892">
    <property type="entry name" value="EamA"/>
    <property type="match status" value="1"/>
</dbReference>
<feature type="non-terminal residue" evidence="8">
    <location>
        <position position="1"/>
    </location>
</feature>
<feature type="transmembrane region" description="Helical" evidence="6">
    <location>
        <begin position="81"/>
        <end position="103"/>
    </location>
</feature>
<dbReference type="EMBL" id="PCTU01000116">
    <property type="protein sequence ID" value="PIP87666.1"/>
    <property type="molecule type" value="Genomic_DNA"/>
</dbReference>
<evidence type="ECO:0000256" key="2">
    <source>
        <dbReference type="ARBA" id="ARBA00022475"/>
    </source>
</evidence>
<sequence>SWPIFIVLLSTVILKERLNLRRGLSILLGFSGVALVLTKGSFAQVRLDNYLVDGLVLVAAFVFGLFSVLSKKIRLEQYTLLTIYFLTATVAALISMLLLSQFAWPIKNALLLILVNGLFVNGFSYIFWIKALKAAEASFVAPFVFLTPVLAAVYLIVFFQESLLPVYGIGLATVVVAGLLNR</sequence>
<evidence type="ECO:0000256" key="6">
    <source>
        <dbReference type="SAM" id="Phobius"/>
    </source>
</evidence>
<feature type="transmembrane region" description="Helical" evidence="6">
    <location>
        <begin position="24"/>
        <end position="44"/>
    </location>
</feature>
<dbReference type="Proteomes" id="UP000229981">
    <property type="component" value="Unassembled WGS sequence"/>
</dbReference>
<accession>A0A2H0DZR0</accession>
<feature type="transmembrane region" description="Helical" evidence="6">
    <location>
        <begin position="163"/>
        <end position="180"/>
    </location>
</feature>
<dbReference type="PANTHER" id="PTHR32322">
    <property type="entry name" value="INNER MEMBRANE TRANSPORTER"/>
    <property type="match status" value="1"/>
</dbReference>
<organism evidence="8 9">
    <name type="scientific">Candidatus Beckwithbacteria bacterium CG22_combo_CG10-13_8_21_14_all_01_47_9</name>
    <dbReference type="NCBI Taxonomy" id="1974496"/>
    <lineage>
        <taxon>Bacteria</taxon>
        <taxon>Candidatus Beckwithiibacteriota</taxon>
    </lineage>
</organism>
<comment type="caution">
    <text evidence="8">The sequence shown here is derived from an EMBL/GenBank/DDBJ whole genome shotgun (WGS) entry which is preliminary data.</text>
</comment>
<feature type="transmembrane region" description="Helical" evidence="6">
    <location>
        <begin position="139"/>
        <end position="157"/>
    </location>
</feature>
<evidence type="ECO:0000256" key="1">
    <source>
        <dbReference type="ARBA" id="ARBA00004651"/>
    </source>
</evidence>
<comment type="subcellular location">
    <subcellularLocation>
        <location evidence="1">Cell membrane</location>
        <topology evidence="1">Multi-pass membrane protein</topology>
    </subcellularLocation>
</comment>
<dbReference type="InterPro" id="IPR037185">
    <property type="entry name" value="EmrE-like"/>
</dbReference>
<dbReference type="GO" id="GO:0005886">
    <property type="term" value="C:plasma membrane"/>
    <property type="evidence" value="ECO:0007669"/>
    <property type="project" value="UniProtKB-SubCell"/>
</dbReference>
<feature type="transmembrane region" description="Helical" evidence="6">
    <location>
        <begin position="50"/>
        <end position="69"/>
    </location>
</feature>
<dbReference type="AlphaFoldDB" id="A0A2H0DZR0"/>
<evidence type="ECO:0000259" key="7">
    <source>
        <dbReference type="Pfam" id="PF00892"/>
    </source>
</evidence>
<protein>
    <submittedName>
        <fullName evidence="8">Permease</fullName>
    </submittedName>
</protein>
<dbReference type="SUPFAM" id="SSF103481">
    <property type="entry name" value="Multidrug resistance efflux transporter EmrE"/>
    <property type="match status" value="2"/>
</dbReference>
<keyword evidence="3 6" id="KW-0812">Transmembrane</keyword>
<evidence type="ECO:0000256" key="5">
    <source>
        <dbReference type="ARBA" id="ARBA00023136"/>
    </source>
</evidence>
<keyword evidence="5 6" id="KW-0472">Membrane</keyword>
<evidence type="ECO:0000313" key="9">
    <source>
        <dbReference type="Proteomes" id="UP000229981"/>
    </source>
</evidence>
<evidence type="ECO:0000313" key="8">
    <source>
        <dbReference type="EMBL" id="PIP87666.1"/>
    </source>
</evidence>
<proteinExistence type="predicted"/>
<feature type="domain" description="EamA" evidence="7">
    <location>
        <begin position="55"/>
        <end position="177"/>
    </location>
</feature>
<name>A0A2H0DZR0_9BACT</name>
<keyword evidence="4 6" id="KW-1133">Transmembrane helix</keyword>